<comment type="subcellular location">
    <subcellularLocation>
        <location evidence="1 14">Cell membrane</location>
        <topology evidence="1 14">Multi-pass membrane protein</topology>
    </subcellularLocation>
</comment>
<comment type="function">
    <text evidence="14">Converts heme B (protoheme IX) to heme O by substitution of the vinyl group on carbon 2 of heme B porphyrin ring with a hydroxyethyl farnesyl side group.</text>
</comment>
<dbReference type="InterPro" id="IPR006369">
    <property type="entry name" value="Protohaem_IX_farnesylTrfase"/>
</dbReference>
<keyword evidence="5 14" id="KW-0808">Transferase</keyword>
<dbReference type="OrthoDB" id="9814417at2"/>
<dbReference type="PROSITE" id="PS00943">
    <property type="entry name" value="UBIA"/>
    <property type="match status" value="1"/>
</dbReference>
<dbReference type="EC" id="2.5.1.141" evidence="3 14"/>
<dbReference type="Proteomes" id="UP000198539">
    <property type="component" value="Unassembled WGS sequence"/>
</dbReference>
<evidence type="ECO:0000313" key="15">
    <source>
        <dbReference type="EMBL" id="SDW93370.1"/>
    </source>
</evidence>
<evidence type="ECO:0000256" key="3">
    <source>
        <dbReference type="ARBA" id="ARBA00012292"/>
    </source>
</evidence>
<evidence type="ECO:0000256" key="4">
    <source>
        <dbReference type="ARBA" id="ARBA00022475"/>
    </source>
</evidence>
<organism evidence="15 16">
    <name type="scientific">Roseicitreum antarcticum</name>
    <dbReference type="NCBI Taxonomy" id="564137"/>
    <lineage>
        <taxon>Bacteria</taxon>
        <taxon>Pseudomonadati</taxon>
        <taxon>Pseudomonadota</taxon>
        <taxon>Alphaproteobacteria</taxon>
        <taxon>Rhodobacterales</taxon>
        <taxon>Paracoccaceae</taxon>
        <taxon>Roseicitreum</taxon>
    </lineage>
</organism>
<gene>
    <name evidence="14" type="primary">ctaB</name>
    <name evidence="15" type="ORF">SAMN04488238_104234</name>
</gene>
<evidence type="ECO:0000256" key="14">
    <source>
        <dbReference type="HAMAP-Rule" id="MF_00154"/>
    </source>
</evidence>
<keyword evidence="4 14" id="KW-1003">Cell membrane</keyword>
<comment type="catalytic activity">
    <reaction evidence="13 14">
        <text>heme b + (2E,6E)-farnesyl diphosphate + H2O = Fe(II)-heme o + diphosphate</text>
        <dbReference type="Rhea" id="RHEA:28070"/>
        <dbReference type="ChEBI" id="CHEBI:15377"/>
        <dbReference type="ChEBI" id="CHEBI:33019"/>
        <dbReference type="ChEBI" id="CHEBI:60344"/>
        <dbReference type="ChEBI" id="CHEBI:60530"/>
        <dbReference type="ChEBI" id="CHEBI:175763"/>
        <dbReference type="EC" id="2.5.1.141"/>
    </reaction>
</comment>
<evidence type="ECO:0000256" key="1">
    <source>
        <dbReference type="ARBA" id="ARBA00004651"/>
    </source>
</evidence>
<feature type="transmembrane region" description="Helical" evidence="14">
    <location>
        <begin position="96"/>
        <end position="116"/>
    </location>
</feature>
<feature type="transmembrane region" description="Helical" evidence="14">
    <location>
        <begin position="288"/>
        <end position="315"/>
    </location>
</feature>
<evidence type="ECO:0000256" key="9">
    <source>
        <dbReference type="ARBA" id="ARBA00023136"/>
    </source>
</evidence>
<evidence type="ECO:0000256" key="11">
    <source>
        <dbReference type="ARBA" id="ARBA00040810"/>
    </source>
</evidence>
<feature type="transmembrane region" description="Helical" evidence="14">
    <location>
        <begin position="219"/>
        <end position="241"/>
    </location>
</feature>
<evidence type="ECO:0000256" key="12">
    <source>
        <dbReference type="ARBA" id="ARBA00042475"/>
    </source>
</evidence>
<evidence type="ECO:0000256" key="5">
    <source>
        <dbReference type="ARBA" id="ARBA00022679"/>
    </source>
</evidence>
<evidence type="ECO:0000256" key="10">
    <source>
        <dbReference type="ARBA" id="ARBA00030253"/>
    </source>
</evidence>
<dbReference type="PANTHER" id="PTHR43448:SF7">
    <property type="entry name" value="4-HYDROXYBENZOATE SOLANESYLTRANSFERASE"/>
    <property type="match status" value="1"/>
</dbReference>
<dbReference type="NCBIfam" id="NF003349">
    <property type="entry name" value="PRK04375.1-2"/>
    <property type="match status" value="1"/>
</dbReference>
<feature type="transmembrane region" description="Helical" evidence="14">
    <location>
        <begin position="179"/>
        <end position="198"/>
    </location>
</feature>
<dbReference type="Pfam" id="PF01040">
    <property type="entry name" value="UbiA"/>
    <property type="match status" value="1"/>
</dbReference>
<dbReference type="GO" id="GO:0048034">
    <property type="term" value="P:heme O biosynthetic process"/>
    <property type="evidence" value="ECO:0007669"/>
    <property type="project" value="UniProtKB-UniRule"/>
</dbReference>
<feature type="transmembrane region" description="Helical" evidence="14">
    <location>
        <begin position="247"/>
        <end position="267"/>
    </location>
</feature>
<feature type="transmembrane region" description="Helical" evidence="14">
    <location>
        <begin position="30"/>
        <end position="49"/>
    </location>
</feature>
<comment type="pathway">
    <text evidence="2 14">Porphyrin-containing compound metabolism; heme O biosynthesis; heme O from protoheme: step 1/1.</text>
</comment>
<dbReference type="NCBIfam" id="TIGR01473">
    <property type="entry name" value="cyoE_ctaB"/>
    <property type="match status" value="1"/>
</dbReference>
<dbReference type="CDD" id="cd13957">
    <property type="entry name" value="PT_UbiA_Cox10"/>
    <property type="match status" value="1"/>
</dbReference>
<evidence type="ECO:0000256" key="8">
    <source>
        <dbReference type="ARBA" id="ARBA00023133"/>
    </source>
</evidence>
<dbReference type="HAMAP" id="MF_00154">
    <property type="entry name" value="CyoE_CtaB"/>
    <property type="match status" value="1"/>
</dbReference>
<keyword evidence="8 14" id="KW-0350">Heme biosynthesis</keyword>
<keyword evidence="16" id="KW-1185">Reference proteome</keyword>
<proteinExistence type="inferred from homology"/>
<sequence>MTDIRADIDTSLQPGDAGFGDYVALLKPRVMSLVVFTALAGLLVAPGNLHPVEALAAIIFIALGAGASGALNMWWDADIDAVMTRTKKRPVPSGRVAAGEALAVGLALSGISVVMLGLATNLAAAALLAFTIFFYAVVYSMWLKRATPQNIVIGGAAGAFPPMIGWVAVTGSISLEACLMFALIFMWTPPHFWALALFMKSDYSDAKVPMLTVTHGRRVTRAHILVYTLLLAPLAVGAGFTSIGGPVYLATAVVLNAVFVLGAFRIWRRDEVMATADNYRVEKQVFRFSLYYLFLHFVAILLEATLTSTGAYAALGWEMI</sequence>
<dbReference type="EMBL" id="FNOM01000004">
    <property type="protein sequence ID" value="SDW93370.1"/>
    <property type="molecule type" value="Genomic_DNA"/>
</dbReference>
<accession>A0A1H2XKK2</accession>
<dbReference type="GO" id="GO:0008495">
    <property type="term" value="F:protoheme IX farnesyltransferase activity"/>
    <property type="evidence" value="ECO:0007669"/>
    <property type="project" value="UniProtKB-UniRule"/>
</dbReference>
<comment type="subunit">
    <text evidence="14">Interacts with CtaA.</text>
</comment>
<keyword evidence="6 14" id="KW-0812">Transmembrane</keyword>
<evidence type="ECO:0000256" key="7">
    <source>
        <dbReference type="ARBA" id="ARBA00022989"/>
    </source>
</evidence>
<comment type="miscellaneous">
    <text evidence="14">Carbon 2 of the heme B porphyrin ring is defined according to the Fischer nomenclature.</text>
</comment>
<dbReference type="PANTHER" id="PTHR43448">
    <property type="entry name" value="PROTOHEME IX FARNESYLTRANSFERASE, MITOCHONDRIAL"/>
    <property type="match status" value="1"/>
</dbReference>
<protein>
    <recommendedName>
        <fullName evidence="11 14">Protoheme IX farnesyltransferase</fullName>
        <ecNumber evidence="3 14">2.5.1.141</ecNumber>
    </recommendedName>
    <alternativeName>
        <fullName evidence="12 14">Heme B farnesyltransferase</fullName>
    </alternativeName>
    <alternativeName>
        <fullName evidence="10 14">Heme O synthase</fullName>
    </alternativeName>
</protein>
<evidence type="ECO:0000313" key="16">
    <source>
        <dbReference type="Proteomes" id="UP000198539"/>
    </source>
</evidence>
<dbReference type="AlphaFoldDB" id="A0A1H2XKK2"/>
<dbReference type="STRING" id="564137.SAMN04488238_104234"/>
<feature type="transmembrane region" description="Helical" evidence="14">
    <location>
        <begin position="151"/>
        <end position="173"/>
    </location>
</feature>
<keyword evidence="7 14" id="KW-1133">Transmembrane helix</keyword>
<dbReference type="GO" id="GO:0005886">
    <property type="term" value="C:plasma membrane"/>
    <property type="evidence" value="ECO:0007669"/>
    <property type="project" value="UniProtKB-SubCell"/>
</dbReference>
<reference evidence="15 16" key="1">
    <citation type="submission" date="2016-10" db="EMBL/GenBank/DDBJ databases">
        <authorList>
            <person name="de Groot N.N."/>
        </authorList>
    </citation>
    <scope>NUCLEOTIDE SEQUENCE [LARGE SCALE GENOMIC DNA]</scope>
    <source>
        <strain evidence="15 16">CGMCC 1.8894</strain>
    </source>
</reference>
<dbReference type="UniPathway" id="UPA00834">
    <property type="reaction ID" value="UER00712"/>
</dbReference>
<keyword evidence="9 14" id="KW-0472">Membrane</keyword>
<evidence type="ECO:0000256" key="13">
    <source>
        <dbReference type="ARBA" id="ARBA00047690"/>
    </source>
</evidence>
<evidence type="ECO:0000256" key="6">
    <source>
        <dbReference type="ARBA" id="ARBA00022692"/>
    </source>
</evidence>
<feature type="transmembrane region" description="Helical" evidence="14">
    <location>
        <begin position="122"/>
        <end position="139"/>
    </location>
</feature>
<dbReference type="Gene3D" id="1.10.357.140">
    <property type="entry name" value="UbiA prenyltransferase"/>
    <property type="match status" value="1"/>
</dbReference>
<dbReference type="InterPro" id="IPR000537">
    <property type="entry name" value="UbiA_prenyltransferase"/>
</dbReference>
<evidence type="ECO:0000256" key="2">
    <source>
        <dbReference type="ARBA" id="ARBA00004919"/>
    </source>
</evidence>
<dbReference type="InterPro" id="IPR030470">
    <property type="entry name" value="UbiA_prenylTrfase_CS"/>
</dbReference>
<comment type="similarity">
    <text evidence="14">Belongs to the UbiA prenyltransferase family. Protoheme IX farnesyltransferase subfamily.</text>
</comment>
<feature type="transmembrane region" description="Helical" evidence="14">
    <location>
        <begin position="55"/>
        <end position="75"/>
    </location>
</feature>
<dbReference type="InterPro" id="IPR044878">
    <property type="entry name" value="UbiA_sf"/>
</dbReference>
<name>A0A1H2XKK2_9RHOB</name>
<dbReference type="RefSeq" id="WP_092887728.1">
    <property type="nucleotide sequence ID" value="NZ_CP061498.1"/>
</dbReference>